<reference evidence="2" key="1">
    <citation type="journal article" date="2012" name="MBio">
        <title>Comparative genome analysis of Trichophyton rubrum and related dermatophytes reveals candidate genes involved in infection.</title>
        <authorList>
            <person name="Martinez D.A."/>
            <person name="Oliver B.G."/>
            <person name="Graeser Y."/>
            <person name="Goldberg J.M."/>
            <person name="Li W."/>
            <person name="Martinez-Rossi N.M."/>
            <person name="Monod M."/>
            <person name="Shelest E."/>
            <person name="Barton R.C."/>
            <person name="Birch E."/>
            <person name="Brakhage A.A."/>
            <person name="Chen Z."/>
            <person name="Gurr S.J."/>
            <person name="Heiman D."/>
            <person name="Heitman J."/>
            <person name="Kosti I."/>
            <person name="Rossi A."/>
            <person name="Saif S."/>
            <person name="Samalova M."/>
            <person name="Saunders C.W."/>
            <person name="Shea T."/>
            <person name="Summerbell R.C."/>
            <person name="Xu J."/>
            <person name="Young S."/>
            <person name="Zeng Q."/>
            <person name="Birren B.W."/>
            <person name="Cuomo C.A."/>
            <person name="White T.C."/>
        </authorList>
    </citation>
    <scope>NUCLEOTIDE SEQUENCE [LARGE SCALE GENOMIC DNA]</scope>
    <source>
        <strain evidence="2">ATCC MYA-4604 / CBS 118893</strain>
    </source>
</reference>
<dbReference type="AlphaFoldDB" id="E4V4T8"/>
<gene>
    <name evidence="1" type="ORF">MGYG_08015</name>
</gene>
<dbReference type="EMBL" id="DS989829">
    <property type="protein sequence ID" value="EFR05012.1"/>
    <property type="molecule type" value="Genomic_DNA"/>
</dbReference>
<dbReference type="Proteomes" id="UP000002669">
    <property type="component" value="Unassembled WGS sequence"/>
</dbReference>
<keyword evidence="2" id="KW-1185">Reference proteome</keyword>
<organism evidence="2">
    <name type="scientific">Arthroderma gypseum (strain ATCC MYA-4604 / CBS 118893)</name>
    <name type="common">Microsporum gypseum</name>
    <dbReference type="NCBI Taxonomy" id="535722"/>
    <lineage>
        <taxon>Eukaryota</taxon>
        <taxon>Fungi</taxon>
        <taxon>Dikarya</taxon>
        <taxon>Ascomycota</taxon>
        <taxon>Pezizomycotina</taxon>
        <taxon>Eurotiomycetes</taxon>
        <taxon>Eurotiomycetidae</taxon>
        <taxon>Onygenales</taxon>
        <taxon>Arthrodermataceae</taxon>
        <taxon>Nannizzia</taxon>
    </lineage>
</organism>
<dbReference type="GeneID" id="10025079"/>
<protein>
    <recommendedName>
        <fullName evidence="3">F-box domain-containing protein</fullName>
    </recommendedName>
</protein>
<dbReference type="eggNOG" id="ENOG502RN5S">
    <property type="taxonomic scope" value="Eukaryota"/>
</dbReference>
<dbReference type="OrthoDB" id="4171017at2759"/>
<dbReference type="OMA" id="LETHCEA"/>
<name>E4V4T8_ARTGP</name>
<evidence type="ECO:0008006" key="3">
    <source>
        <dbReference type="Google" id="ProtNLM"/>
    </source>
</evidence>
<dbReference type="InParanoid" id="E4V4T8"/>
<sequence length="400" mass="45687">MDPAARHSWNLLQYFLNRNVHNIRREAESHNAQHSHLFRLPAELLGIIHEYLTSEDSFALSLTCGRFYYSTIFVGVQRQLKSTKMGQFITLCMFEGLGELKEYCCRGCLTTHPSSHFSIDELEKRHVERRCLRTKKVVNAWPHEYSFNDIRRMSGHDKLGFILDIPLINLIISLFSSPKMSLISGYHLFSVYKDVSKEDFAELCRKLNIPLCNHMTSADERIADLYVPEYIRNRYPAENRKKYFERNKHGVKCNVCNTLVVTAISEPSGLNDHCVLIAIRPIGRLFSPLDPEWMAHASNFSPAIKEHVEALNRAVTEFANTDDARLSEVPPPDVAFNTQFVPLSLPKSTWLARLGVTAFSAISSWVPEHVHRDETGFTGAINTAGILNSAFQPIWELHRG</sequence>
<dbReference type="VEuPathDB" id="FungiDB:MGYG_08015"/>
<evidence type="ECO:0000313" key="1">
    <source>
        <dbReference type="EMBL" id="EFR05012.1"/>
    </source>
</evidence>
<accession>E4V4T8</accession>
<dbReference type="RefSeq" id="XP_003169847.1">
    <property type="nucleotide sequence ID" value="XM_003169799.1"/>
</dbReference>
<evidence type="ECO:0000313" key="2">
    <source>
        <dbReference type="Proteomes" id="UP000002669"/>
    </source>
</evidence>
<dbReference type="HOGENOM" id="CLU_688821_0_0_1"/>
<proteinExistence type="predicted"/>